<comment type="similarity">
    <text evidence="14">Belongs to the laat-1 family.</text>
</comment>
<evidence type="ECO:0000256" key="13">
    <source>
        <dbReference type="ARBA" id="ARBA00031044"/>
    </source>
</evidence>
<dbReference type="InterPro" id="IPR001279">
    <property type="entry name" value="Metallo-B-lactamas"/>
</dbReference>
<organism evidence="19 20">
    <name type="scientific">Cyphellophora europaea (strain CBS 101466)</name>
    <name type="common">Phialophora europaea</name>
    <dbReference type="NCBI Taxonomy" id="1220924"/>
    <lineage>
        <taxon>Eukaryota</taxon>
        <taxon>Fungi</taxon>
        <taxon>Dikarya</taxon>
        <taxon>Ascomycota</taxon>
        <taxon>Pezizomycotina</taxon>
        <taxon>Eurotiomycetes</taxon>
        <taxon>Chaetothyriomycetidae</taxon>
        <taxon>Chaetothyriales</taxon>
        <taxon>Cyphellophoraceae</taxon>
        <taxon>Cyphellophora</taxon>
    </lineage>
</organism>
<name>W2S855_CYPE1</name>
<feature type="transmembrane region" description="Helical" evidence="17">
    <location>
        <begin position="102"/>
        <end position="127"/>
    </location>
</feature>
<dbReference type="GO" id="GO:0034486">
    <property type="term" value="P:vacuolar transmembrane transport"/>
    <property type="evidence" value="ECO:0007669"/>
    <property type="project" value="UniProtKB-ARBA"/>
</dbReference>
<evidence type="ECO:0000256" key="14">
    <source>
        <dbReference type="ARBA" id="ARBA00038039"/>
    </source>
</evidence>
<evidence type="ECO:0000256" key="11">
    <source>
        <dbReference type="ARBA" id="ARBA00022989"/>
    </source>
</evidence>
<feature type="transmembrane region" description="Helical" evidence="17">
    <location>
        <begin position="77"/>
        <end position="96"/>
    </location>
</feature>
<dbReference type="InterPro" id="IPR032282">
    <property type="entry name" value="HAGH_C"/>
</dbReference>
<evidence type="ECO:0000256" key="7">
    <source>
        <dbReference type="ARBA" id="ARBA00022692"/>
    </source>
</evidence>
<gene>
    <name evidence="19" type="ORF">HMPREF1541_09741</name>
</gene>
<dbReference type="EC" id="3.1.2.6" evidence="6"/>
<evidence type="ECO:0000256" key="8">
    <source>
        <dbReference type="ARBA" id="ARBA00022723"/>
    </source>
</evidence>
<dbReference type="Pfam" id="PF00753">
    <property type="entry name" value="Lactamase_B"/>
    <property type="match status" value="1"/>
</dbReference>
<dbReference type="InterPro" id="IPR035680">
    <property type="entry name" value="Clx_II_MBL"/>
</dbReference>
<comment type="similarity">
    <text evidence="5">Belongs to the metallo-beta-lactamase superfamily. Glyoxalase II family.</text>
</comment>
<comment type="cofactor">
    <cofactor evidence="2">
        <name>Zn(2+)</name>
        <dbReference type="ChEBI" id="CHEBI:29105"/>
    </cofactor>
</comment>
<protein>
    <recommendedName>
        <fullName evidence="6">hydroxyacylglutathione hydrolase</fullName>
        <ecNumber evidence="6">3.1.2.6</ecNumber>
    </recommendedName>
    <alternativeName>
        <fullName evidence="13">Glyoxalase II</fullName>
    </alternativeName>
</protein>
<dbReference type="VEuPathDB" id="FungiDB:HMPREF1541_09741"/>
<keyword evidence="11 17" id="KW-1133">Transmembrane helix</keyword>
<dbReference type="InParanoid" id="W2S855"/>
<dbReference type="STRING" id="1220924.W2S855"/>
<keyword evidence="12 17" id="KW-0472">Membrane</keyword>
<sequence length="667" mass="73151">MATTPMISIFAPSLPPHCSPTEPWLVNVSSYFHSCIPTPLAAISTALGTLSIVSWLFAQMPQIYKNYQIKSTAGLSLFFLVEWLLGDATNLLGALFTHQATWQIIIASYYVFVDMCLVVQFFWYTYLTRKVYGESLHSSSSSIDGDDASDMINSLSPINTSFRDDDAPSPKQDDEPTRLPSAQAIGAPSFTAVNYEKTKPPSESNGVMEKFGSSWMASPSPRTVMLAMTLASLARPASSAPNPGQSQSHGVHIFHADTPLEVAGMVLSWSSTLLYLGSRLPQLYKNWTRQSTAGLSPLLFFAAFCGNFFYSTSLLTNPNAWSDFGAYGGNGWADEHGSRRGEWIAKAAPFFLGAFGVLGLDGMMGVQFLLYGEDEEKVVKVRDGHGHTHWERVNGWMRGWIPTISGKEKVVDLVESQRLLGVGSSNNYAYLVSDDASKEAVIIDPANPPEVLLVLEKASSSLKLTSIINTHHHWDHAGGNEKILEKYPSLPVIGGKDCAKVSKTPSHNSSFKIGQNVEVTALHTPCHTQDSICWYMRDTSTDEKVVFTGDTLFIGGCGRFFEGTAAEMNTALNEVLAKLPDDTKVFPGHEYTKANVKFLVTVDRGDAVKQLQKFADENKETQGKFTIADEKRYNAFMRVGDAGIQKATGETGPVEVMAKLREMKNSM</sequence>
<dbReference type="EMBL" id="KB822713">
    <property type="protein sequence ID" value="ETN44866.1"/>
    <property type="molecule type" value="Genomic_DNA"/>
</dbReference>
<comment type="pathway">
    <text evidence="4">Secondary metabolite metabolism; methylglyoxal degradation; (R)-lactate from methylglyoxal: step 2/2.</text>
</comment>
<feature type="region of interest" description="Disordered" evidence="16">
    <location>
        <begin position="159"/>
        <end position="181"/>
    </location>
</feature>
<comment type="subcellular location">
    <subcellularLocation>
        <location evidence="3">Membrane</location>
        <topology evidence="3">Multi-pass membrane protein</topology>
    </subcellularLocation>
</comment>
<accession>W2S855</accession>
<keyword evidence="9 19" id="KW-0378">Hydrolase</keyword>
<dbReference type="SUPFAM" id="SSF56281">
    <property type="entry name" value="Metallo-hydrolase/oxidoreductase"/>
    <property type="match status" value="1"/>
</dbReference>
<keyword evidence="20" id="KW-1185">Reference proteome</keyword>
<dbReference type="Proteomes" id="UP000030752">
    <property type="component" value="Unassembled WGS sequence"/>
</dbReference>
<dbReference type="Pfam" id="PF16123">
    <property type="entry name" value="HAGH_C"/>
    <property type="match status" value="1"/>
</dbReference>
<feature type="transmembrane region" description="Helical" evidence="17">
    <location>
        <begin position="292"/>
        <end position="310"/>
    </location>
</feature>
<evidence type="ECO:0000256" key="1">
    <source>
        <dbReference type="ARBA" id="ARBA00001623"/>
    </source>
</evidence>
<dbReference type="SMART" id="SM00849">
    <property type="entry name" value="Lactamase_B"/>
    <property type="match status" value="1"/>
</dbReference>
<dbReference type="PANTHER" id="PTHR11935">
    <property type="entry name" value="BETA LACTAMASE DOMAIN"/>
    <property type="match status" value="1"/>
</dbReference>
<proteinExistence type="inferred from homology"/>
<dbReference type="GO" id="GO:0004416">
    <property type="term" value="F:hydroxyacylglutathione hydrolase activity"/>
    <property type="evidence" value="ECO:0007669"/>
    <property type="project" value="UniProtKB-EC"/>
</dbReference>
<feature type="compositionally biased region" description="Basic and acidic residues" evidence="16">
    <location>
        <begin position="162"/>
        <end position="177"/>
    </location>
</feature>
<dbReference type="GO" id="GO:0098852">
    <property type="term" value="C:lytic vacuole membrane"/>
    <property type="evidence" value="ECO:0007669"/>
    <property type="project" value="UniProtKB-ARBA"/>
</dbReference>
<dbReference type="eggNOG" id="KOG2913">
    <property type="taxonomic scope" value="Eukaryota"/>
</dbReference>
<dbReference type="PANTHER" id="PTHR11935:SF94">
    <property type="entry name" value="TENZING NORGAY, ISOFORM C"/>
    <property type="match status" value="1"/>
</dbReference>
<dbReference type="RefSeq" id="XP_008712636.1">
    <property type="nucleotide sequence ID" value="XM_008714414.1"/>
</dbReference>
<feature type="transmembrane region" description="Helical" evidence="17">
    <location>
        <begin position="31"/>
        <end position="57"/>
    </location>
</feature>
<reference evidence="19 20" key="1">
    <citation type="submission" date="2013-03" db="EMBL/GenBank/DDBJ databases">
        <title>The Genome Sequence of Phialophora europaea CBS 101466.</title>
        <authorList>
            <consortium name="The Broad Institute Genomics Platform"/>
            <person name="Cuomo C."/>
            <person name="de Hoog S."/>
            <person name="Gorbushina A."/>
            <person name="Walker B."/>
            <person name="Young S.K."/>
            <person name="Zeng Q."/>
            <person name="Gargeya S."/>
            <person name="Fitzgerald M."/>
            <person name="Haas B."/>
            <person name="Abouelleil A."/>
            <person name="Allen A.W."/>
            <person name="Alvarado L."/>
            <person name="Arachchi H.M."/>
            <person name="Berlin A.M."/>
            <person name="Chapman S.B."/>
            <person name="Gainer-Dewar J."/>
            <person name="Goldberg J."/>
            <person name="Griggs A."/>
            <person name="Gujja S."/>
            <person name="Hansen M."/>
            <person name="Howarth C."/>
            <person name="Imamovic A."/>
            <person name="Ireland A."/>
            <person name="Larimer J."/>
            <person name="McCowan C."/>
            <person name="Murphy C."/>
            <person name="Pearson M."/>
            <person name="Poon T.W."/>
            <person name="Priest M."/>
            <person name="Roberts A."/>
            <person name="Saif S."/>
            <person name="Shea T."/>
            <person name="Sisk P."/>
            <person name="Sykes S."/>
            <person name="Wortman J."/>
            <person name="Nusbaum C."/>
            <person name="Birren B."/>
        </authorList>
    </citation>
    <scope>NUCLEOTIDE SEQUENCE [LARGE SCALE GENOMIC DNA]</scope>
    <source>
        <strain evidence="19 20">CBS 101466</strain>
    </source>
</reference>
<dbReference type="GO" id="GO:0015174">
    <property type="term" value="F:basic amino acid transmembrane transporter activity"/>
    <property type="evidence" value="ECO:0007669"/>
    <property type="project" value="UniProtKB-ARBA"/>
</dbReference>
<dbReference type="HOGENOM" id="CLU_411611_0_0_1"/>
<dbReference type="Gene3D" id="3.60.15.10">
    <property type="entry name" value="Ribonuclease Z/Hydroxyacylglutathione hydrolase-like"/>
    <property type="match status" value="1"/>
</dbReference>
<dbReference type="CDD" id="cd07723">
    <property type="entry name" value="hydroxyacylglutathione_hydrolase_MBL-fold"/>
    <property type="match status" value="1"/>
</dbReference>
<dbReference type="Pfam" id="PF04193">
    <property type="entry name" value="PQ-loop"/>
    <property type="match status" value="2"/>
</dbReference>
<evidence type="ECO:0000256" key="9">
    <source>
        <dbReference type="ARBA" id="ARBA00022801"/>
    </source>
</evidence>
<keyword evidence="8" id="KW-0479">Metal-binding</keyword>
<evidence type="ECO:0000259" key="18">
    <source>
        <dbReference type="SMART" id="SM00849"/>
    </source>
</evidence>
<evidence type="ECO:0000256" key="16">
    <source>
        <dbReference type="SAM" id="MobiDB-lite"/>
    </source>
</evidence>
<dbReference type="OrthoDB" id="8048523at2759"/>
<dbReference type="SMART" id="SM00679">
    <property type="entry name" value="CTNS"/>
    <property type="match status" value="2"/>
</dbReference>
<evidence type="ECO:0000256" key="10">
    <source>
        <dbReference type="ARBA" id="ARBA00022833"/>
    </source>
</evidence>
<dbReference type="InterPro" id="IPR036866">
    <property type="entry name" value="RibonucZ/Hydroxyglut_hydro"/>
</dbReference>
<dbReference type="Gene3D" id="1.20.1280.290">
    <property type="match status" value="2"/>
</dbReference>
<dbReference type="FunFam" id="1.20.1280.290:FF:000009">
    <property type="entry name" value="PQ loop repeat family protein"/>
    <property type="match status" value="1"/>
</dbReference>
<evidence type="ECO:0000256" key="12">
    <source>
        <dbReference type="ARBA" id="ARBA00023136"/>
    </source>
</evidence>
<feature type="domain" description="Metallo-beta-lactamase" evidence="18">
    <location>
        <begin position="426"/>
        <end position="589"/>
    </location>
</feature>
<evidence type="ECO:0000256" key="6">
    <source>
        <dbReference type="ARBA" id="ARBA00011917"/>
    </source>
</evidence>
<keyword evidence="7 17" id="KW-0812">Transmembrane</keyword>
<dbReference type="InterPro" id="IPR006603">
    <property type="entry name" value="PQ-loop_rpt"/>
</dbReference>
<evidence type="ECO:0000256" key="4">
    <source>
        <dbReference type="ARBA" id="ARBA00004963"/>
    </source>
</evidence>
<dbReference type="GeneID" id="19977080"/>
<comment type="catalytic activity">
    <reaction evidence="1">
        <text>an S-(2-hydroxyacyl)glutathione + H2O = a 2-hydroxy carboxylate + glutathione + H(+)</text>
        <dbReference type="Rhea" id="RHEA:21864"/>
        <dbReference type="ChEBI" id="CHEBI:15377"/>
        <dbReference type="ChEBI" id="CHEBI:15378"/>
        <dbReference type="ChEBI" id="CHEBI:57925"/>
        <dbReference type="ChEBI" id="CHEBI:58896"/>
        <dbReference type="ChEBI" id="CHEBI:71261"/>
        <dbReference type="EC" id="3.1.2.6"/>
    </reaction>
</comment>
<evidence type="ECO:0000256" key="15">
    <source>
        <dbReference type="ARBA" id="ARBA00050768"/>
    </source>
</evidence>
<comment type="catalytic activity">
    <reaction evidence="15">
        <text>L-histidine(out) + L-arginine(in) = L-histidine(in) + L-arginine(out)</text>
        <dbReference type="Rhea" id="RHEA:71063"/>
        <dbReference type="ChEBI" id="CHEBI:32682"/>
        <dbReference type="ChEBI" id="CHEBI:57595"/>
    </reaction>
</comment>
<evidence type="ECO:0000313" key="19">
    <source>
        <dbReference type="EMBL" id="ETN44866.1"/>
    </source>
</evidence>
<evidence type="ECO:0000256" key="17">
    <source>
        <dbReference type="SAM" id="Phobius"/>
    </source>
</evidence>
<dbReference type="eggNOG" id="KOG0813">
    <property type="taxonomic scope" value="Eukaryota"/>
</dbReference>
<keyword evidence="10" id="KW-0862">Zinc</keyword>
<evidence type="ECO:0000256" key="5">
    <source>
        <dbReference type="ARBA" id="ARBA00006759"/>
    </source>
</evidence>
<dbReference type="GO" id="GO:0046872">
    <property type="term" value="F:metal ion binding"/>
    <property type="evidence" value="ECO:0007669"/>
    <property type="project" value="UniProtKB-KW"/>
</dbReference>
<evidence type="ECO:0000313" key="20">
    <source>
        <dbReference type="Proteomes" id="UP000030752"/>
    </source>
</evidence>
<dbReference type="AlphaFoldDB" id="W2S855"/>
<evidence type="ECO:0000256" key="2">
    <source>
        <dbReference type="ARBA" id="ARBA00001947"/>
    </source>
</evidence>
<evidence type="ECO:0000256" key="3">
    <source>
        <dbReference type="ARBA" id="ARBA00004141"/>
    </source>
</evidence>
<dbReference type="UniPathway" id="UPA00619">
    <property type="reaction ID" value="UER00676"/>
</dbReference>
<feature type="transmembrane region" description="Helical" evidence="17">
    <location>
        <begin position="350"/>
        <end position="372"/>
    </location>
</feature>